<dbReference type="Gene3D" id="1.10.150.240">
    <property type="entry name" value="Putative phosphatase, domain 2"/>
    <property type="match status" value="1"/>
</dbReference>
<dbReference type="NCBIfam" id="TIGR01549">
    <property type="entry name" value="HAD-SF-IA-v1"/>
    <property type="match status" value="1"/>
</dbReference>
<dbReference type="InterPro" id="IPR023214">
    <property type="entry name" value="HAD_sf"/>
</dbReference>
<accession>A0A2R8BXY6</accession>
<keyword evidence="2" id="KW-1185">Reference proteome</keyword>
<dbReference type="NCBIfam" id="TIGR01509">
    <property type="entry name" value="HAD-SF-IA-v3"/>
    <property type="match status" value="1"/>
</dbReference>
<organism evidence="1 2">
    <name type="scientific">Palleronia abyssalis</name>
    <dbReference type="NCBI Taxonomy" id="1501240"/>
    <lineage>
        <taxon>Bacteria</taxon>
        <taxon>Pseudomonadati</taxon>
        <taxon>Pseudomonadota</taxon>
        <taxon>Alphaproteobacteria</taxon>
        <taxon>Rhodobacterales</taxon>
        <taxon>Roseobacteraceae</taxon>
        <taxon>Palleronia</taxon>
    </lineage>
</organism>
<gene>
    <name evidence="1" type="primary">ppaX</name>
    <name evidence="1" type="ORF">PAA8504_02835</name>
</gene>
<sequence length="219" mass="22785">MRLRLALFDLDGTLVDSQAHIVGAMGAAFDAVGRTPPPRDEILGQVGLSLPLVMARLAPGDDHATMLAAYKDRYQVLRAAGPANLYPGIGAALNALHARDTVLVGIATGASRGGMTAMIDTHDLRPATAQCADDHPSKPAPSMVLAALAETGVDPDDAVMIGDSAYDMQMARSAGVFALGVAWGYHAPDQLRDAGAAEIVADAAELVPALDRYWRTSDG</sequence>
<dbReference type="InterPro" id="IPR050155">
    <property type="entry name" value="HAD-like_hydrolase_sf"/>
</dbReference>
<dbReference type="OrthoDB" id="9793014at2"/>
<dbReference type="RefSeq" id="WP_108894799.1">
    <property type="nucleotide sequence ID" value="NZ_ONZF01000006.1"/>
</dbReference>
<dbReference type="InterPro" id="IPR023198">
    <property type="entry name" value="PGP-like_dom2"/>
</dbReference>
<dbReference type="SUPFAM" id="SSF56784">
    <property type="entry name" value="HAD-like"/>
    <property type="match status" value="1"/>
</dbReference>
<dbReference type="EMBL" id="ONZF01000006">
    <property type="protein sequence ID" value="SPJ24992.1"/>
    <property type="molecule type" value="Genomic_DNA"/>
</dbReference>
<dbReference type="SFLD" id="SFLDG01129">
    <property type="entry name" value="C1.5:_HAD__Beta-PGM__Phosphata"/>
    <property type="match status" value="1"/>
</dbReference>
<dbReference type="Proteomes" id="UP000244912">
    <property type="component" value="Unassembled WGS sequence"/>
</dbReference>
<dbReference type="EC" id="3.6.1.1" evidence="1"/>
<dbReference type="InterPro" id="IPR041492">
    <property type="entry name" value="HAD_2"/>
</dbReference>
<evidence type="ECO:0000313" key="1">
    <source>
        <dbReference type="EMBL" id="SPJ24992.1"/>
    </source>
</evidence>
<dbReference type="GO" id="GO:0005829">
    <property type="term" value="C:cytosol"/>
    <property type="evidence" value="ECO:0007669"/>
    <property type="project" value="TreeGrafter"/>
</dbReference>
<dbReference type="InterPro" id="IPR036412">
    <property type="entry name" value="HAD-like_sf"/>
</dbReference>
<dbReference type="InterPro" id="IPR006439">
    <property type="entry name" value="HAD-SF_hydro_IA"/>
</dbReference>
<dbReference type="PANTHER" id="PTHR43434">
    <property type="entry name" value="PHOSPHOGLYCOLATE PHOSPHATASE"/>
    <property type="match status" value="1"/>
</dbReference>
<reference evidence="1 2" key="1">
    <citation type="submission" date="2018-03" db="EMBL/GenBank/DDBJ databases">
        <authorList>
            <person name="Keele B.F."/>
        </authorList>
    </citation>
    <scope>NUCLEOTIDE SEQUENCE [LARGE SCALE GENOMIC DNA]</scope>
    <source>
        <strain evidence="1 2">CECT 8504</strain>
    </source>
</reference>
<dbReference type="Pfam" id="PF13419">
    <property type="entry name" value="HAD_2"/>
    <property type="match status" value="1"/>
</dbReference>
<dbReference type="GO" id="GO:0006281">
    <property type="term" value="P:DNA repair"/>
    <property type="evidence" value="ECO:0007669"/>
    <property type="project" value="TreeGrafter"/>
</dbReference>
<keyword evidence="1" id="KW-0378">Hydrolase</keyword>
<dbReference type="PANTHER" id="PTHR43434:SF24">
    <property type="entry name" value="HYDROLASE-RELATED"/>
    <property type="match status" value="1"/>
</dbReference>
<evidence type="ECO:0000313" key="2">
    <source>
        <dbReference type="Proteomes" id="UP000244912"/>
    </source>
</evidence>
<proteinExistence type="predicted"/>
<dbReference type="GO" id="GO:0008967">
    <property type="term" value="F:phosphoglycolate phosphatase activity"/>
    <property type="evidence" value="ECO:0007669"/>
    <property type="project" value="TreeGrafter"/>
</dbReference>
<dbReference type="GO" id="GO:0004427">
    <property type="term" value="F:inorganic diphosphate phosphatase activity"/>
    <property type="evidence" value="ECO:0007669"/>
    <property type="project" value="UniProtKB-EC"/>
</dbReference>
<dbReference type="SFLD" id="SFLDS00003">
    <property type="entry name" value="Haloacid_Dehalogenase"/>
    <property type="match status" value="1"/>
</dbReference>
<dbReference type="AlphaFoldDB" id="A0A2R8BXY6"/>
<dbReference type="Gene3D" id="3.40.50.1000">
    <property type="entry name" value="HAD superfamily/HAD-like"/>
    <property type="match status" value="1"/>
</dbReference>
<name>A0A2R8BXY6_9RHOB</name>
<protein>
    <submittedName>
        <fullName evidence="1">Pyrophosphatase PpaX</fullName>
        <ecNumber evidence="1">3.6.1.1</ecNumber>
    </submittedName>
</protein>